<reference evidence="1 2" key="1">
    <citation type="journal article" date="2021" name="Commun. Biol.">
        <title>The genome of Shorea leprosula (Dipterocarpaceae) highlights the ecological relevance of drought in aseasonal tropical rainforests.</title>
        <authorList>
            <person name="Ng K.K.S."/>
            <person name="Kobayashi M.J."/>
            <person name="Fawcett J.A."/>
            <person name="Hatakeyama M."/>
            <person name="Paape T."/>
            <person name="Ng C.H."/>
            <person name="Ang C.C."/>
            <person name="Tnah L.H."/>
            <person name="Lee C.T."/>
            <person name="Nishiyama T."/>
            <person name="Sese J."/>
            <person name="O'Brien M.J."/>
            <person name="Copetti D."/>
            <person name="Mohd Noor M.I."/>
            <person name="Ong R.C."/>
            <person name="Putra M."/>
            <person name="Sireger I.Z."/>
            <person name="Indrioko S."/>
            <person name="Kosugi Y."/>
            <person name="Izuno A."/>
            <person name="Isagi Y."/>
            <person name="Lee S.L."/>
            <person name="Shimizu K.K."/>
        </authorList>
    </citation>
    <scope>NUCLEOTIDE SEQUENCE [LARGE SCALE GENOMIC DNA]</scope>
    <source>
        <strain evidence="1">214</strain>
    </source>
</reference>
<dbReference type="Proteomes" id="UP001054252">
    <property type="component" value="Unassembled WGS sequence"/>
</dbReference>
<proteinExistence type="predicted"/>
<accession>A0AAV5JGS8</accession>
<keyword evidence="2" id="KW-1185">Reference proteome</keyword>
<comment type="caution">
    <text evidence="1">The sequence shown here is derived from an EMBL/GenBank/DDBJ whole genome shotgun (WGS) entry which is preliminary data.</text>
</comment>
<sequence>MKTPSFSHHRSLLPLKQHRNQHHHFNFHPTKIHIAGMLR</sequence>
<protein>
    <submittedName>
        <fullName evidence="1">Uncharacterized protein</fullName>
    </submittedName>
</protein>
<evidence type="ECO:0000313" key="2">
    <source>
        <dbReference type="Proteomes" id="UP001054252"/>
    </source>
</evidence>
<dbReference type="AlphaFoldDB" id="A0AAV5JGS8"/>
<organism evidence="1 2">
    <name type="scientific">Rubroshorea leprosula</name>
    <dbReference type="NCBI Taxonomy" id="152421"/>
    <lineage>
        <taxon>Eukaryota</taxon>
        <taxon>Viridiplantae</taxon>
        <taxon>Streptophyta</taxon>
        <taxon>Embryophyta</taxon>
        <taxon>Tracheophyta</taxon>
        <taxon>Spermatophyta</taxon>
        <taxon>Magnoliopsida</taxon>
        <taxon>eudicotyledons</taxon>
        <taxon>Gunneridae</taxon>
        <taxon>Pentapetalae</taxon>
        <taxon>rosids</taxon>
        <taxon>malvids</taxon>
        <taxon>Malvales</taxon>
        <taxon>Dipterocarpaceae</taxon>
        <taxon>Rubroshorea</taxon>
    </lineage>
</organism>
<name>A0AAV5JGS8_9ROSI</name>
<dbReference type="EMBL" id="BPVZ01000035">
    <property type="protein sequence ID" value="GKV11683.1"/>
    <property type="molecule type" value="Genomic_DNA"/>
</dbReference>
<evidence type="ECO:0000313" key="1">
    <source>
        <dbReference type="EMBL" id="GKV11683.1"/>
    </source>
</evidence>
<gene>
    <name evidence="1" type="ORF">SLEP1_g22917</name>
</gene>